<keyword evidence="3" id="KW-1185">Reference proteome</keyword>
<dbReference type="Proteomes" id="UP001157418">
    <property type="component" value="Unassembled WGS sequence"/>
</dbReference>
<feature type="compositionally biased region" description="Polar residues" evidence="1">
    <location>
        <begin position="145"/>
        <end position="159"/>
    </location>
</feature>
<comment type="caution">
    <text evidence="2">The sequence shown here is derived from an EMBL/GenBank/DDBJ whole genome shotgun (WGS) entry which is preliminary data.</text>
</comment>
<proteinExistence type="predicted"/>
<gene>
    <name evidence="2" type="ORF">LVIROSA_LOCUS28255</name>
</gene>
<feature type="region of interest" description="Disordered" evidence="1">
    <location>
        <begin position="106"/>
        <end position="212"/>
    </location>
</feature>
<dbReference type="EMBL" id="CAKMRJ010005412">
    <property type="protein sequence ID" value="CAH1442256.1"/>
    <property type="molecule type" value="Genomic_DNA"/>
</dbReference>
<protein>
    <recommendedName>
        <fullName evidence="4">CCHC-type domain-containing protein</fullName>
    </recommendedName>
</protein>
<organism evidence="2 3">
    <name type="scientific">Lactuca virosa</name>
    <dbReference type="NCBI Taxonomy" id="75947"/>
    <lineage>
        <taxon>Eukaryota</taxon>
        <taxon>Viridiplantae</taxon>
        <taxon>Streptophyta</taxon>
        <taxon>Embryophyta</taxon>
        <taxon>Tracheophyta</taxon>
        <taxon>Spermatophyta</taxon>
        <taxon>Magnoliopsida</taxon>
        <taxon>eudicotyledons</taxon>
        <taxon>Gunneridae</taxon>
        <taxon>Pentapetalae</taxon>
        <taxon>asterids</taxon>
        <taxon>campanulids</taxon>
        <taxon>Asterales</taxon>
        <taxon>Asteraceae</taxon>
        <taxon>Cichorioideae</taxon>
        <taxon>Cichorieae</taxon>
        <taxon>Lactucinae</taxon>
        <taxon>Lactuca</taxon>
    </lineage>
</organism>
<reference evidence="2 3" key="1">
    <citation type="submission" date="2022-01" db="EMBL/GenBank/DDBJ databases">
        <authorList>
            <person name="Xiong W."/>
            <person name="Schranz E."/>
        </authorList>
    </citation>
    <scope>NUCLEOTIDE SEQUENCE [LARGE SCALE GENOMIC DNA]</scope>
</reference>
<evidence type="ECO:0000256" key="1">
    <source>
        <dbReference type="SAM" id="MobiDB-lite"/>
    </source>
</evidence>
<accession>A0AAU9NWD3</accession>
<dbReference type="AlphaFoldDB" id="A0AAU9NWD3"/>
<evidence type="ECO:0008006" key="4">
    <source>
        <dbReference type="Google" id="ProtNLM"/>
    </source>
</evidence>
<evidence type="ECO:0000313" key="2">
    <source>
        <dbReference type="EMBL" id="CAH1442256.1"/>
    </source>
</evidence>
<feature type="compositionally biased region" description="Basic and acidic residues" evidence="1">
    <location>
        <begin position="190"/>
        <end position="202"/>
    </location>
</feature>
<evidence type="ECO:0000313" key="3">
    <source>
        <dbReference type="Proteomes" id="UP001157418"/>
    </source>
</evidence>
<feature type="compositionally biased region" description="Basic residues" evidence="1">
    <location>
        <begin position="162"/>
        <end position="171"/>
    </location>
</feature>
<name>A0AAU9NWD3_9ASTR</name>
<feature type="region of interest" description="Disordered" evidence="1">
    <location>
        <begin position="68"/>
        <end position="93"/>
    </location>
</feature>
<sequence length="395" mass="44473">MNLFGKYMSQDSMFEVRFNYESFKLMDMLMNASQKAGLLNVTKSNIIPVNGSNLWEQTPFQKPLPPIARRMTGRPATKRRRHSSEKETKFATARVKVSRTVRCGNCSEFGHNKQSCTSETRPRVPHTPQKIGRPRKNQEEHESATTETPMNQNVDPNQASSSRRKTRRRSTKTSNEPNQPIAQRRKINSRRGEGRAGDKEQNQENGQQEVDEGMVSQVIDEVVEGQSKSRKLSEILDDVENGINEILRDIQEEEPKFLEGNADDVIPEKIQLNEEDVAMLLESEYNIGEIEGGKGISMPLDDMTPVELELQDQEGHPDDVEVFVDDGGVNAGDEEWSEGDDEGVVAADNHVVDEVQLEAGIKADVEGVDDCHTPKPEWRKRSGVEDVMRSITTIV</sequence>